<dbReference type="PROSITE" id="PS51257">
    <property type="entry name" value="PROKAR_LIPOPROTEIN"/>
    <property type="match status" value="1"/>
</dbReference>
<keyword evidence="5" id="KW-0732">Signal</keyword>
<evidence type="ECO:0000256" key="2">
    <source>
        <dbReference type="ARBA" id="ARBA00022670"/>
    </source>
</evidence>
<protein>
    <recommendedName>
        <fullName evidence="6">NlpC/P60 domain-containing protein</fullName>
    </recommendedName>
</protein>
<comment type="similarity">
    <text evidence="1">Belongs to the peptidase C40 family.</text>
</comment>
<dbReference type="PANTHER" id="PTHR47359">
    <property type="entry name" value="PEPTIDOGLYCAN DL-ENDOPEPTIDASE CWLO"/>
    <property type="match status" value="1"/>
</dbReference>
<dbReference type="InterPro" id="IPR051794">
    <property type="entry name" value="PG_Endopeptidase_C40"/>
</dbReference>
<name>A0ABP7ZTW6_9MICO</name>
<dbReference type="InterPro" id="IPR000064">
    <property type="entry name" value="NLP_P60_dom"/>
</dbReference>
<feature type="chain" id="PRO_5046810927" description="NlpC/P60 domain-containing protein" evidence="5">
    <location>
        <begin position="42"/>
        <end position="239"/>
    </location>
</feature>
<reference evidence="8" key="1">
    <citation type="journal article" date="2019" name="Int. J. Syst. Evol. Microbiol.">
        <title>The Global Catalogue of Microorganisms (GCM) 10K type strain sequencing project: providing services to taxonomists for standard genome sequencing and annotation.</title>
        <authorList>
            <consortium name="The Broad Institute Genomics Platform"/>
            <consortium name="The Broad Institute Genome Sequencing Center for Infectious Disease"/>
            <person name="Wu L."/>
            <person name="Ma J."/>
        </authorList>
    </citation>
    <scope>NUCLEOTIDE SEQUENCE [LARGE SCALE GENOMIC DNA]</scope>
    <source>
        <strain evidence="8">JCM 17591</strain>
    </source>
</reference>
<evidence type="ECO:0000313" key="7">
    <source>
        <dbReference type="EMBL" id="GAA4170277.1"/>
    </source>
</evidence>
<evidence type="ECO:0000256" key="4">
    <source>
        <dbReference type="ARBA" id="ARBA00022807"/>
    </source>
</evidence>
<evidence type="ECO:0000259" key="6">
    <source>
        <dbReference type="PROSITE" id="PS51935"/>
    </source>
</evidence>
<keyword evidence="2" id="KW-0645">Protease</keyword>
<keyword evidence="4" id="KW-0788">Thiol protease</keyword>
<keyword evidence="8" id="KW-1185">Reference proteome</keyword>
<proteinExistence type="inferred from homology"/>
<gene>
    <name evidence="7" type="ORF">GCM10022287_07940</name>
</gene>
<accession>A0ABP7ZTW6</accession>
<dbReference type="EMBL" id="BAABBW010000001">
    <property type="protein sequence ID" value="GAA4170277.1"/>
    <property type="molecule type" value="Genomic_DNA"/>
</dbReference>
<dbReference type="SUPFAM" id="SSF54001">
    <property type="entry name" value="Cysteine proteinases"/>
    <property type="match status" value="1"/>
</dbReference>
<evidence type="ECO:0000313" key="8">
    <source>
        <dbReference type="Proteomes" id="UP001501079"/>
    </source>
</evidence>
<organism evidence="7 8">
    <name type="scientific">Gryllotalpicola koreensis</name>
    <dbReference type="NCBI Taxonomy" id="993086"/>
    <lineage>
        <taxon>Bacteria</taxon>
        <taxon>Bacillati</taxon>
        <taxon>Actinomycetota</taxon>
        <taxon>Actinomycetes</taxon>
        <taxon>Micrococcales</taxon>
        <taxon>Microbacteriaceae</taxon>
        <taxon>Gryllotalpicola</taxon>
    </lineage>
</organism>
<dbReference type="PROSITE" id="PS51935">
    <property type="entry name" value="NLPC_P60"/>
    <property type="match status" value="1"/>
</dbReference>
<evidence type="ECO:0000256" key="1">
    <source>
        <dbReference type="ARBA" id="ARBA00007074"/>
    </source>
</evidence>
<sequence length="239" mass="24307">MRSSLHAHPHHSWLRRRSARLLAGTTLAITGCLAIALPAHAATLNAAAGSAQASVSSSLSSSAAASVVQSLDVSDTVAAPKIARETFTALPPDVPALLQQAAPQTDAATLASTASALGATPGQRLKIVSTALSYLGTPYVLGGASHSGIDCSGLTMQAYASVGIGLSHGVGSQDRVGHTISAAEAKPGDLLVFDNEQHVTLYLGNGLMVAAREPGTQVQIEPLSAWSGIGYHFTRLLGD</sequence>
<dbReference type="InterPro" id="IPR038765">
    <property type="entry name" value="Papain-like_cys_pep_sf"/>
</dbReference>
<evidence type="ECO:0000256" key="3">
    <source>
        <dbReference type="ARBA" id="ARBA00022801"/>
    </source>
</evidence>
<dbReference type="Proteomes" id="UP001501079">
    <property type="component" value="Unassembled WGS sequence"/>
</dbReference>
<dbReference type="Gene3D" id="3.90.1720.10">
    <property type="entry name" value="endopeptidase domain like (from Nostoc punctiforme)"/>
    <property type="match status" value="1"/>
</dbReference>
<feature type="domain" description="NlpC/P60" evidence="6">
    <location>
        <begin position="121"/>
        <end position="239"/>
    </location>
</feature>
<dbReference type="Pfam" id="PF00877">
    <property type="entry name" value="NLPC_P60"/>
    <property type="match status" value="1"/>
</dbReference>
<comment type="caution">
    <text evidence="7">The sequence shown here is derived from an EMBL/GenBank/DDBJ whole genome shotgun (WGS) entry which is preliminary data.</text>
</comment>
<keyword evidence="3" id="KW-0378">Hydrolase</keyword>
<dbReference type="RefSeq" id="WP_344751975.1">
    <property type="nucleotide sequence ID" value="NZ_BAABBW010000001.1"/>
</dbReference>
<evidence type="ECO:0000256" key="5">
    <source>
        <dbReference type="SAM" id="SignalP"/>
    </source>
</evidence>
<dbReference type="PANTHER" id="PTHR47359:SF3">
    <property type="entry name" value="NLP_P60 DOMAIN-CONTAINING PROTEIN-RELATED"/>
    <property type="match status" value="1"/>
</dbReference>
<feature type="signal peptide" evidence="5">
    <location>
        <begin position="1"/>
        <end position="41"/>
    </location>
</feature>